<protein>
    <recommendedName>
        <fullName evidence="5">Pimeloyl-[acyl-carrier protein] methyl ester esterase</fullName>
        <ecNumber evidence="5">3.1.1.85</ecNumber>
    </recommendedName>
    <alternativeName>
        <fullName evidence="5">Biotin synthesis protein BioH</fullName>
    </alternativeName>
    <alternativeName>
        <fullName evidence="5">Carboxylesterase BioH</fullName>
    </alternativeName>
</protein>
<proteinExistence type="inferred from homology"/>
<evidence type="ECO:0000256" key="3">
    <source>
        <dbReference type="ARBA" id="ARBA00022756"/>
    </source>
</evidence>
<dbReference type="InterPro" id="IPR050266">
    <property type="entry name" value="AB_hydrolase_sf"/>
</dbReference>
<organism evidence="8 9">
    <name type="scientific">Neisseria meningitidis</name>
    <dbReference type="NCBI Taxonomy" id="487"/>
    <lineage>
        <taxon>Bacteria</taxon>
        <taxon>Pseudomonadati</taxon>
        <taxon>Pseudomonadota</taxon>
        <taxon>Betaproteobacteria</taxon>
        <taxon>Neisseriales</taxon>
        <taxon>Neisseriaceae</taxon>
        <taxon>Neisseria</taxon>
    </lineage>
</organism>
<reference evidence="9" key="2">
    <citation type="submission" date="2014-02" db="EMBL/GenBank/DDBJ databases">
        <title>Complete Genome Sequence of Neisseria meningitides, serogroup A strain 510612.</title>
        <authorList>
            <person name="Zhang X."/>
            <person name="Zhang Y."/>
            <person name="Yang J."/>
            <person name="Zhu Y."/>
            <person name="Jin Q."/>
        </authorList>
    </citation>
    <scope>NUCLEOTIDE SEQUENCE</scope>
    <source>
        <strain evidence="9">NMA510612</strain>
    </source>
</reference>
<dbReference type="NCBIfam" id="TIGR01738">
    <property type="entry name" value="bioH"/>
    <property type="match status" value="1"/>
</dbReference>
<dbReference type="SUPFAM" id="SSF53474">
    <property type="entry name" value="alpha/beta-Hydrolases"/>
    <property type="match status" value="1"/>
</dbReference>
<dbReference type="FunFam" id="3.40.50.1820:FF:000523">
    <property type="entry name" value="Pimeloyl-[acyl-carrier protein] methyl ester esterase"/>
    <property type="match status" value="1"/>
</dbReference>
<feature type="region of interest" description="Disordered" evidence="6">
    <location>
        <begin position="15"/>
        <end position="34"/>
    </location>
</feature>
<dbReference type="EC" id="3.1.1.85" evidence="5"/>
<evidence type="ECO:0000256" key="2">
    <source>
        <dbReference type="ARBA" id="ARBA00022490"/>
    </source>
</evidence>
<dbReference type="PANTHER" id="PTHR43798">
    <property type="entry name" value="MONOACYLGLYCEROL LIPASE"/>
    <property type="match status" value="1"/>
</dbReference>
<comment type="similarity">
    <text evidence="5">Belongs to the AB hydrolase superfamily. Carboxylesterase BioH family.</text>
</comment>
<dbReference type="Gene3D" id="3.40.50.1820">
    <property type="entry name" value="alpha/beta hydrolase"/>
    <property type="match status" value="1"/>
</dbReference>
<sequence length="358" mass="38794">MKHRGQLFAASVRYAAKSSRQPAQMPSETPDEPWHNTQRLIVGASAMRRQQERKSMPDAVKKVYLIHGWGANRHVFDDLMPRLPATWPVSAVDLPGHGDAPFAHPFDIEAAADAVAAQIDTPADILGWSLGGLVALYLAARHPDKVRSLCLTASFARLTADEDYPEGLAAPALGKMVGAFRTDYAKHIKQFLQLQLLHTPDADGIIGRILPDLARCGTPSALQEALDAAERADARHLLDKIDVPVLLVFGGKDAITPPRMGEYLHRRLKGSRLVVMEKAAHAPFLSHAEAFAALYRDFVEGVLDEPSGRTLAGLPPSCRTCRPTPDTRPQRAQTYPACRGGCGHQPQPAGETLSAGGI</sequence>
<evidence type="ECO:0000313" key="9">
    <source>
        <dbReference type="Proteomes" id="UP000023582"/>
    </source>
</evidence>
<accession>X5EUQ2</accession>
<feature type="domain" description="AB hydrolase-1" evidence="7">
    <location>
        <begin position="63"/>
        <end position="287"/>
    </location>
</feature>
<evidence type="ECO:0000256" key="4">
    <source>
        <dbReference type="ARBA" id="ARBA00022801"/>
    </source>
</evidence>
<dbReference type="AlphaFoldDB" id="X5EUQ2"/>
<dbReference type="PATRIC" id="fig|487.517.peg.2479"/>
<evidence type="ECO:0000256" key="6">
    <source>
        <dbReference type="SAM" id="MobiDB-lite"/>
    </source>
</evidence>
<dbReference type="InterPro" id="IPR000073">
    <property type="entry name" value="AB_hydrolase_1"/>
</dbReference>
<dbReference type="EMBL" id="CP007524">
    <property type="protein sequence ID" value="AHW76779.1"/>
    <property type="molecule type" value="Genomic_DNA"/>
</dbReference>
<comment type="pathway">
    <text evidence="5">Cofactor biosynthesis; biotin biosynthesis.</text>
</comment>
<feature type="binding site" evidence="5">
    <location>
        <position position="281"/>
    </location>
    <ligand>
        <name>substrate</name>
    </ligand>
</feature>
<evidence type="ECO:0000313" key="8">
    <source>
        <dbReference type="EMBL" id="AHW76779.1"/>
    </source>
</evidence>
<dbReference type="GO" id="GO:0005737">
    <property type="term" value="C:cytoplasm"/>
    <property type="evidence" value="ECO:0007669"/>
    <property type="project" value="UniProtKB-SubCell"/>
</dbReference>
<keyword evidence="1 5" id="KW-0719">Serine esterase</keyword>
<evidence type="ECO:0000256" key="5">
    <source>
        <dbReference type="HAMAP-Rule" id="MF_01260"/>
    </source>
</evidence>
<evidence type="ECO:0000259" key="7">
    <source>
        <dbReference type="Pfam" id="PF00561"/>
    </source>
</evidence>
<keyword evidence="3 5" id="KW-0093">Biotin biosynthesis</keyword>
<feature type="binding site" evidence="5">
    <location>
        <begin position="191"/>
        <end position="195"/>
    </location>
    <ligand>
        <name>substrate</name>
    </ligand>
</feature>
<feature type="binding site" evidence="5">
    <location>
        <begin position="129"/>
        <end position="130"/>
    </location>
    <ligand>
        <name>substrate</name>
    </ligand>
</feature>
<dbReference type="KEGG" id="nmx:NMA510612_2523"/>
<dbReference type="InterPro" id="IPR029058">
    <property type="entry name" value="AB_hydrolase_fold"/>
</dbReference>
<dbReference type="Proteomes" id="UP000023582">
    <property type="component" value="Chromosome"/>
</dbReference>
<comment type="function">
    <text evidence="5">The physiological role of BioH is to remove the methyl group introduced by BioC when the pimeloyl moiety is complete. It allows to synthesize pimeloyl-ACP via the fatty acid synthetic pathway through the hydrolysis of the ester bonds of pimeloyl-ACP esters.</text>
</comment>
<feature type="active site" description="Nucleophile" evidence="5">
    <location>
        <position position="129"/>
    </location>
</feature>
<comment type="subcellular location">
    <subcellularLocation>
        <location evidence="5">Cytoplasm</location>
    </subcellularLocation>
</comment>
<evidence type="ECO:0000256" key="1">
    <source>
        <dbReference type="ARBA" id="ARBA00022487"/>
    </source>
</evidence>
<dbReference type="GO" id="GO:0009102">
    <property type="term" value="P:biotin biosynthetic process"/>
    <property type="evidence" value="ECO:0007669"/>
    <property type="project" value="UniProtKB-UniRule"/>
</dbReference>
<gene>
    <name evidence="5" type="primary">bioH</name>
    <name evidence="8" type="ORF">NMA510612_2523</name>
</gene>
<comment type="subunit">
    <text evidence="5">Monomer.</text>
</comment>
<dbReference type="GO" id="GO:0016020">
    <property type="term" value="C:membrane"/>
    <property type="evidence" value="ECO:0007669"/>
    <property type="project" value="TreeGrafter"/>
</dbReference>
<comment type="catalytic activity">
    <reaction evidence="5">
        <text>6-carboxyhexanoyl-[ACP] methyl ester + H2O = 6-carboxyhexanoyl-[ACP] + methanol + H(+)</text>
        <dbReference type="Rhea" id="RHEA:42700"/>
        <dbReference type="Rhea" id="RHEA-COMP:9955"/>
        <dbReference type="Rhea" id="RHEA-COMP:10186"/>
        <dbReference type="ChEBI" id="CHEBI:15377"/>
        <dbReference type="ChEBI" id="CHEBI:15378"/>
        <dbReference type="ChEBI" id="CHEBI:17790"/>
        <dbReference type="ChEBI" id="CHEBI:78846"/>
        <dbReference type="ChEBI" id="CHEBI:82735"/>
        <dbReference type="EC" id="3.1.1.85"/>
    </reaction>
</comment>
<keyword evidence="2 5" id="KW-0963">Cytoplasm</keyword>
<dbReference type="HAMAP" id="MF_01260">
    <property type="entry name" value="Carboxylester"/>
    <property type="match status" value="1"/>
</dbReference>
<feature type="compositionally biased region" description="Polar residues" evidence="6">
    <location>
        <begin position="18"/>
        <end position="27"/>
    </location>
</feature>
<dbReference type="UniPathway" id="UPA00078"/>
<dbReference type="PANTHER" id="PTHR43798:SF33">
    <property type="entry name" value="HYDROLASE, PUTATIVE (AFU_ORTHOLOGUE AFUA_2G14860)-RELATED"/>
    <property type="match status" value="1"/>
</dbReference>
<dbReference type="InterPro" id="IPR010076">
    <property type="entry name" value="BioH"/>
</dbReference>
<feature type="active site" evidence="5">
    <location>
        <position position="281"/>
    </location>
</feature>
<dbReference type="GO" id="GO:0090499">
    <property type="term" value="F:pimelyl-[acyl-carrier protein] methyl ester esterase activity"/>
    <property type="evidence" value="ECO:0007669"/>
    <property type="project" value="UniProtKB-EC"/>
</dbReference>
<feature type="binding site" evidence="5">
    <location>
        <position position="69"/>
    </location>
    <ligand>
        <name>substrate</name>
    </ligand>
</feature>
<dbReference type="Pfam" id="PF00561">
    <property type="entry name" value="Abhydrolase_1"/>
    <property type="match status" value="1"/>
</dbReference>
<feature type="active site" evidence="5">
    <location>
        <position position="253"/>
    </location>
</feature>
<reference evidence="8 9" key="1">
    <citation type="journal article" date="2014" name="Genome Announc.">
        <title>Complete Genome Sequence of Neisseria meningitidis Serogroup A Strain NMA510612, Isolated from a Patient with Bacterial Meningitis in China.</title>
        <authorList>
            <person name="Zhang Y."/>
            <person name="Yang J."/>
            <person name="Xu L."/>
            <person name="Zhu Y."/>
            <person name="Liu B."/>
            <person name="Shao Z."/>
            <person name="Zhang X."/>
            <person name="Jin Q."/>
        </authorList>
    </citation>
    <scope>NUCLEOTIDE SEQUENCE [LARGE SCALE GENOMIC DNA]</scope>
    <source>
        <strain evidence="9">NMA510612</strain>
    </source>
</reference>
<name>X5EUQ2_NEIME</name>
<keyword evidence="4 5" id="KW-0378">Hydrolase</keyword>